<dbReference type="EMBL" id="CAESAJ010000002">
    <property type="protein sequence ID" value="CAB4329619.1"/>
    <property type="molecule type" value="Genomic_DNA"/>
</dbReference>
<evidence type="ECO:0000313" key="2">
    <source>
        <dbReference type="EMBL" id="CAB4329619.1"/>
    </source>
</evidence>
<dbReference type="SUPFAM" id="SSF51445">
    <property type="entry name" value="(Trans)glycosidases"/>
    <property type="match status" value="1"/>
</dbReference>
<accession>A0A6J5YNX5</accession>
<dbReference type="Pfam" id="PF01183">
    <property type="entry name" value="Glyco_hydro_25"/>
    <property type="match status" value="2"/>
</dbReference>
<dbReference type="GO" id="GO:0016052">
    <property type="term" value="P:carbohydrate catabolic process"/>
    <property type="evidence" value="ECO:0007669"/>
    <property type="project" value="TreeGrafter"/>
</dbReference>
<comment type="similarity">
    <text evidence="1">Belongs to the glycosyl hydrolase 25 family.</text>
</comment>
<dbReference type="GO" id="GO:0003796">
    <property type="term" value="F:lysozyme activity"/>
    <property type="evidence" value="ECO:0007669"/>
    <property type="project" value="InterPro"/>
</dbReference>
<protein>
    <submittedName>
        <fullName evidence="2">Unannotated protein</fullName>
    </submittedName>
</protein>
<dbReference type="AlphaFoldDB" id="A0A6J5YNX5"/>
<organism evidence="2">
    <name type="scientific">freshwater metagenome</name>
    <dbReference type="NCBI Taxonomy" id="449393"/>
    <lineage>
        <taxon>unclassified sequences</taxon>
        <taxon>metagenomes</taxon>
        <taxon>ecological metagenomes</taxon>
    </lineage>
</organism>
<dbReference type="Gene3D" id="3.20.20.80">
    <property type="entry name" value="Glycosidases"/>
    <property type="match status" value="1"/>
</dbReference>
<name>A0A6J5YNX5_9ZZZZ</name>
<dbReference type="PROSITE" id="PS51904">
    <property type="entry name" value="GLYCOSYL_HYDROL_F25_2"/>
    <property type="match status" value="1"/>
</dbReference>
<dbReference type="PANTHER" id="PTHR34135:SF2">
    <property type="entry name" value="LYSOZYME"/>
    <property type="match status" value="1"/>
</dbReference>
<proteinExistence type="inferred from homology"/>
<gene>
    <name evidence="2" type="ORF">UFOPK3770_00048</name>
</gene>
<dbReference type="GO" id="GO:0009253">
    <property type="term" value="P:peptidoglycan catabolic process"/>
    <property type="evidence" value="ECO:0007669"/>
    <property type="project" value="InterPro"/>
</dbReference>
<evidence type="ECO:0000256" key="1">
    <source>
        <dbReference type="ARBA" id="ARBA00010646"/>
    </source>
</evidence>
<dbReference type="CDD" id="cd00599">
    <property type="entry name" value="GH25_muramidase"/>
    <property type="match status" value="1"/>
</dbReference>
<sequence length="319" mass="34881">MVRKLSLILLFLLGISLIAPPSNAITAGTRGQISAATYKSCSYPPSNGNAKEIVNARSWTEQGFTTTHVKGVDVSMWQHPKSAKYPKGKPINFAKLKSQYGISFAFLKGSDGGGRDRGRSKYWFKKDRKAAKAQGLVVGAYHYAVPGQLGTGKMIAAKGSDAAAKAAASASRRSDAKLQAKLAVTNALGNPKGDLPITLDFEERPCGWSWKQTAVWTKDFLLEVERLTGRKPMIYANGYFINKLVKVEVAGIDFSSYKLWVAMWGPKLGTTPKEVPIWKSEWTFWQFTSHGALKGVPVKRTDLNVFSGTLEDLNTLANS</sequence>
<dbReference type="GO" id="GO:0016998">
    <property type="term" value="P:cell wall macromolecule catabolic process"/>
    <property type="evidence" value="ECO:0007669"/>
    <property type="project" value="InterPro"/>
</dbReference>
<dbReference type="InterPro" id="IPR017853">
    <property type="entry name" value="GH"/>
</dbReference>
<dbReference type="PANTHER" id="PTHR34135">
    <property type="entry name" value="LYSOZYME"/>
    <property type="match status" value="1"/>
</dbReference>
<dbReference type="InterPro" id="IPR002053">
    <property type="entry name" value="Glyco_hydro_25"/>
</dbReference>
<reference evidence="2" key="1">
    <citation type="submission" date="2020-05" db="EMBL/GenBank/DDBJ databases">
        <authorList>
            <person name="Chiriac C."/>
            <person name="Salcher M."/>
            <person name="Ghai R."/>
            <person name="Kavagutti S V."/>
        </authorList>
    </citation>
    <scope>NUCLEOTIDE SEQUENCE</scope>
</reference>